<feature type="transmembrane region" description="Helical" evidence="4">
    <location>
        <begin position="315"/>
        <end position="333"/>
    </location>
</feature>
<feature type="transmembrane region" description="Helical" evidence="4">
    <location>
        <begin position="38"/>
        <end position="59"/>
    </location>
</feature>
<feature type="transmembrane region" description="Helical" evidence="4">
    <location>
        <begin position="223"/>
        <end position="242"/>
    </location>
</feature>
<dbReference type="PANTHER" id="PTHR23121:SF9">
    <property type="entry name" value="SODIUM-DEPENDENT GLUCOSE TRANSPORTER 1"/>
    <property type="match status" value="1"/>
</dbReference>
<name>A0AA36J944_9DINO</name>
<gene>
    <name evidence="5" type="ORF">EVOR1521_LOCUS24046</name>
</gene>
<evidence type="ECO:0000256" key="2">
    <source>
        <dbReference type="ARBA" id="ARBA00022989"/>
    </source>
</evidence>
<keyword evidence="2 4" id="KW-1133">Transmembrane helix</keyword>
<feature type="transmembrane region" description="Helical" evidence="4">
    <location>
        <begin position="95"/>
        <end position="124"/>
    </location>
</feature>
<sequence>MGSGSGVLQAMFFWQLVRGITVGIAGTATLYVADQTGVPQSVMAAARGVGMILGPILASKTIGRLIWSGESQYGFGLVLSLKAICVWLVPRLNGAIGLCLAFGSIGAAMSVLDTFNIMLVGRLLKSSSGSALSKYDLCYGIGGMVAPFVAVWAHRHSWDLLATLDLCIAMVVVRRRACLGKPTDWKQKIRNPEGAEGGLASASEAKGVEQAAAVPSRVVKAGLAFTLISQIGSTSISAWGFAFVTKHHHFPEKWAALVPSSFYLASMLPRLINTWLARHILPSALVHISLVFVLLGAICFLMASMALDAEPQGSYRLLFAGITLLGAGYSSHYSFVLVSMTQHGELTPQQNGMFGSTVCMGITMGLWLAGFFHLARLEQSVSALLIAIWMAHIREFPICRKASDVN</sequence>
<comment type="caution">
    <text evidence="5">The sequence shown here is derived from an EMBL/GenBank/DDBJ whole genome shotgun (WGS) entry which is preliminary data.</text>
</comment>
<dbReference type="SUPFAM" id="SSF103473">
    <property type="entry name" value="MFS general substrate transporter"/>
    <property type="match status" value="1"/>
</dbReference>
<evidence type="ECO:0000256" key="4">
    <source>
        <dbReference type="SAM" id="Phobius"/>
    </source>
</evidence>
<reference evidence="5" key="1">
    <citation type="submission" date="2023-08" db="EMBL/GenBank/DDBJ databases">
        <authorList>
            <person name="Chen Y."/>
            <person name="Shah S."/>
            <person name="Dougan E. K."/>
            <person name="Thang M."/>
            <person name="Chan C."/>
        </authorList>
    </citation>
    <scope>NUCLEOTIDE SEQUENCE</scope>
</reference>
<feature type="transmembrane region" description="Helical" evidence="4">
    <location>
        <begin position="284"/>
        <end position="303"/>
    </location>
</feature>
<feature type="transmembrane region" description="Helical" evidence="4">
    <location>
        <begin position="254"/>
        <end position="272"/>
    </location>
</feature>
<evidence type="ECO:0000256" key="1">
    <source>
        <dbReference type="ARBA" id="ARBA00022692"/>
    </source>
</evidence>
<protein>
    <recommendedName>
        <fullName evidence="7">MFS transporter</fullName>
    </recommendedName>
</protein>
<evidence type="ECO:0000256" key="3">
    <source>
        <dbReference type="ARBA" id="ARBA00023136"/>
    </source>
</evidence>
<feature type="transmembrane region" description="Helical" evidence="4">
    <location>
        <begin position="12"/>
        <end position="32"/>
    </location>
</feature>
<dbReference type="GO" id="GO:0022857">
    <property type="term" value="F:transmembrane transporter activity"/>
    <property type="evidence" value="ECO:0007669"/>
    <property type="project" value="InterPro"/>
</dbReference>
<dbReference type="InterPro" id="IPR036259">
    <property type="entry name" value="MFS_trans_sf"/>
</dbReference>
<dbReference type="InterPro" id="IPR011701">
    <property type="entry name" value="MFS"/>
</dbReference>
<organism evidence="5 6">
    <name type="scientific">Effrenium voratum</name>
    <dbReference type="NCBI Taxonomy" id="2562239"/>
    <lineage>
        <taxon>Eukaryota</taxon>
        <taxon>Sar</taxon>
        <taxon>Alveolata</taxon>
        <taxon>Dinophyceae</taxon>
        <taxon>Suessiales</taxon>
        <taxon>Symbiodiniaceae</taxon>
        <taxon>Effrenium</taxon>
    </lineage>
</organism>
<dbReference type="EMBL" id="CAUJNA010003383">
    <property type="protein sequence ID" value="CAJ1400753.1"/>
    <property type="molecule type" value="Genomic_DNA"/>
</dbReference>
<dbReference type="Gene3D" id="1.20.1250.20">
    <property type="entry name" value="MFS general substrate transporter like domains"/>
    <property type="match status" value="1"/>
</dbReference>
<dbReference type="Proteomes" id="UP001178507">
    <property type="component" value="Unassembled WGS sequence"/>
</dbReference>
<accession>A0AA36J944</accession>
<dbReference type="PANTHER" id="PTHR23121">
    <property type="entry name" value="SODIUM-DEPENDENT GLUCOSE TRANSPORTER 1"/>
    <property type="match status" value="1"/>
</dbReference>
<keyword evidence="6" id="KW-1185">Reference proteome</keyword>
<feature type="transmembrane region" description="Helical" evidence="4">
    <location>
        <begin position="353"/>
        <end position="375"/>
    </location>
</feature>
<dbReference type="AlphaFoldDB" id="A0AA36J944"/>
<keyword evidence="1 4" id="KW-0812">Transmembrane</keyword>
<proteinExistence type="predicted"/>
<keyword evidence="3 4" id="KW-0472">Membrane</keyword>
<evidence type="ECO:0000313" key="5">
    <source>
        <dbReference type="EMBL" id="CAJ1400753.1"/>
    </source>
</evidence>
<dbReference type="Pfam" id="PF07690">
    <property type="entry name" value="MFS_1"/>
    <property type="match status" value="1"/>
</dbReference>
<evidence type="ECO:0000313" key="6">
    <source>
        <dbReference type="Proteomes" id="UP001178507"/>
    </source>
</evidence>
<evidence type="ECO:0008006" key="7">
    <source>
        <dbReference type="Google" id="ProtNLM"/>
    </source>
</evidence>